<dbReference type="Gene3D" id="3.40.50.11350">
    <property type="match status" value="1"/>
</dbReference>
<proteinExistence type="predicted"/>
<keyword evidence="3" id="KW-1185">Reference proteome</keyword>
<name>A0A9W8IZG8_9AGAR</name>
<protein>
    <submittedName>
        <fullName evidence="2">Uncharacterized protein</fullName>
    </submittedName>
</protein>
<dbReference type="EMBL" id="JANBPK010001550">
    <property type="protein sequence ID" value="KAJ2921775.1"/>
    <property type="molecule type" value="Genomic_DNA"/>
</dbReference>
<feature type="region of interest" description="Disordered" evidence="1">
    <location>
        <begin position="350"/>
        <end position="375"/>
    </location>
</feature>
<evidence type="ECO:0000313" key="3">
    <source>
        <dbReference type="Proteomes" id="UP001140091"/>
    </source>
</evidence>
<reference evidence="2" key="1">
    <citation type="submission" date="2022-06" db="EMBL/GenBank/DDBJ databases">
        <title>Genome Sequence of Candolleomyces eurysporus.</title>
        <authorList>
            <person name="Buettner E."/>
        </authorList>
    </citation>
    <scope>NUCLEOTIDE SEQUENCE</scope>
    <source>
        <strain evidence="2">VTCC 930004</strain>
    </source>
</reference>
<organism evidence="2 3">
    <name type="scientific">Candolleomyces eurysporus</name>
    <dbReference type="NCBI Taxonomy" id="2828524"/>
    <lineage>
        <taxon>Eukaryota</taxon>
        <taxon>Fungi</taxon>
        <taxon>Dikarya</taxon>
        <taxon>Basidiomycota</taxon>
        <taxon>Agaricomycotina</taxon>
        <taxon>Agaricomycetes</taxon>
        <taxon>Agaricomycetidae</taxon>
        <taxon>Agaricales</taxon>
        <taxon>Agaricineae</taxon>
        <taxon>Psathyrellaceae</taxon>
        <taxon>Candolleomyces</taxon>
    </lineage>
</organism>
<feature type="non-terminal residue" evidence="2">
    <location>
        <position position="623"/>
    </location>
</feature>
<comment type="caution">
    <text evidence="2">The sequence shown here is derived from an EMBL/GenBank/DDBJ whole genome shotgun (WGS) entry which is preliminary data.</text>
</comment>
<dbReference type="Proteomes" id="UP001140091">
    <property type="component" value="Unassembled WGS sequence"/>
</dbReference>
<evidence type="ECO:0000313" key="2">
    <source>
        <dbReference type="EMBL" id="KAJ2921775.1"/>
    </source>
</evidence>
<dbReference type="OrthoDB" id="2559662at2759"/>
<evidence type="ECO:0000256" key="1">
    <source>
        <dbReference type="SAM" id="MobiDB-lite"/>
    </source>
</evidence>
<dbReference type="AlphaFoldDB" id="A0A9W8IZG8"/>
<gene>
    <name evidence="2" type="ORF">H1R20_g15319</name>
</gene>
<sequence>MRYLHFANHNYLLGFNNHLGEYMLNAHLAFLANRSFVAHEYTWNSNWENEPPYYESVCPLSDRVYINAWEVMNSYLSEYVDIRIYPDIEEKRVSEGDGMMILKAWVERLSREDVRDAKCVEVKRESGHVFDLWLFGSPRLHPLWPSLVRSPILQHWSFSPLIYGAFQRNLVDKEILGASVRRDVVEGLKNDSKKAEEKPITVDGIKYDEFGYPEFPGGYEYPPIYTSPSPSSLPSSLESEEETSSFPFTQQNITVLPYPRTPDGTLPILALHLRRGDFEEHCDNLAEWGSRFMGFASFGEFAERDRFVPPQVDGSVGDVSDNAFNAGSNVGTSFREDVATGTVNIRLSSPALKSRSRKSKSSTLKVTSSSSFRGHRFSDTDPLKVKNVEARKRIVVGRHCYPETKQIVKRVRQVVHDWVGGRYVELIQRFEESQTTFRLGLSGSNLHNAGAEYEKVLEEWKEDTLKRLKAIYVMTNGNKTWAEEVRDALREGVGRWTFRVEVDVGVYVVEDLTSDEGSSTEGYAMRKRVLEWTVDEWPWDTDSASDDLVVTTTRDLELRKEEKYVAQAVDMYIGQRSEVFIGNGFSKARSGTLAAWVGQSANEKKRSRTPMSFVIMGSNTLDE</sequence>
<feature type="compositionally biased region" description="Low complexity" evidence="1">
    <location>
        <begin position="361"/>
        <end position="371"/>
    </location>
</feature>
<accession>A0A9W8IZG8</accession>